<comment type="similarity">
    <text evidence="5 6">Belongs to the XseA family.</text>
</comment>
<dbReference type="GO" id="GO:0003676">
    <property type="term" value="F:nucleic acid binding"/>
    <property type="evidence" value="ECO:0007669"/>
    <property type="project" value="InterPro"/>
</dbReference>
<protein>
    <recommendedName>
        <fullName evidence="5">Exodeoxyribonuclease 7 large subunit</fullName>
        <ecNumber evidence="5">3.1.11.6</ecNumber>
    </recommendedName>
    <alternativeName>
        <fullName evidence="5">Exodeoxyribonuclease VII large subunit</fullName>
        <shortName evidence="5">Exonuclease VII large subunit</shortName>
    </alternativeName>
</protein>
<gene>
    <name evidence="5" type="primary">xseA</name>
    <name evidence="9" type="ORF">GT409_01475</name>
</gene>
<dbReference type="EMBL" id="CP047593">
    <property type="protein sequence ID" value="QHI68172.1"/>
    <property type="molecule type" value="Genomic_DNA"/>
</dbReference>
<comment type="function">
    <text evidence="5">Bidirectionally degrades single-stranded DNA into large acid-insoluble oligonucleotides, which are then degraded further into small acid-soluble oligonucleotides.</text>
</comment>
<keyword evidence="1 5" id="KW-0963">Cytoplasm</keyword>
<dbReference type="GO" id="GO:0008855">
    <property type="term" value="F:exodeoxyribonuclease VII activity"/>
    <property type="evidence" value="ECO:0007669"/>
    <property type="project" value="UniProtKB-UniRule"/>
</dbReference>
<evidence type="ECO:0000256" key="4">
    <source>
        <dbReference type="ARBA" id="ARBA00022839"/>
    </source>
</evidence>
<evidence type="ECO:0000256" key="2">
    <source>
        <dbReference type="ARBA" id="ARBA00022722"/>
    </source>
</evidence>
<evidence type="ECO:0000313" key="10">
    <source>
        <dbReference type="Proteomes" id="UP000464954"/>
    </source>
</evidence>
<evidence type="ECO:0000256" key="1">
    <source>
        <dbReference type="ARBA" id="ARBA00022490"/>
    </source>
</evidence>
<dbReference type="Pfam" id="PF02601">
    <property type="entry name" value="Exonuc_VII_L"/>
    <property type="match status" value="1"/>
</dbReference>
<dbReference type="PANTHER" id="PTHR30008:SF0">
    <property type="entry name" value="EXODEOXYRIBONUCLEASE 7 LARGE SUBUNIT"/>
    <property type="match status" value="1"/>
</dbReference>
<comment type="subcellular location">
    <subcellularLocation>
        <location evidence="5 6">Cytoplasm</location>
    </subcellularLocation>
</comment>
<dbReference type="CDD" id="cd04489">
    <property type="entry name" value="ExoVII_LU_OBF"/>
    <property type="match status" value="1"/>
</dbReference>
<dbReference type="NCBIfam" id="TIGR00237">
    <property type="entry name" value="xseA"/>
    <property type="match status" value="1"/>
</dbReference>
<dbReference type="AlphaFoldDB" id="A0A6P1M233"/>
<dbReference type="GO" id="GO:0005737">
    <property type="term" value="C:cytoplasm"/>
    <property type="evidence" value="ECO:0007669"/>
    <property type="project" value="UniProtKB-SubCell"/>
</dbReference>
<feature type="domain" description="OB-fold nucleic acid binding" evidence="8">
    <location>
        <begin position="8"/>
        <end position="101"/>
    </location>
</feature>
<comment type="subunit">
    <text evidence="5">Heterooligomer composed of large and small subunits.</text>
</comment>
<dbReference type="EC" id="3.1.11.6" evidence="5"/>
<comment type="catalytic activity">
    <reaction evidence="5 6">
        <text>Exonucleolytic cleavage in either 5'- to 3'- or 3'- to 5'-direction to yield nucleoside 5'-phosphates.</text>
        <dbReference type="EC" id="3.1.11.6"/>
    </reaction>
</comment>
<evidence type="ECO:0000256" key="6">
    <source>
        <dbReference type="RuleBase" id="RU004355"/>
    </source>
</evidence>
<dbReference type="GO" id="GO:0006308">
    <property type="term" value="P:DNA catabolic process"/>
    <property type="evidence" value="ECO:0007669"/>
    <property type="project" value="UniProtKB-UniRule"/>
</dbReference>
<dbReference type="KEGG" id="taer:GT409_01475"/>
<accession>A0A6P1M233</accession>
<name>A0A6P1M233_9BACT</name>
<reference evidence="9 10" key="1">
    <citation type="submission" date="2020-01" db="EMBL/GenBank/DDBJ databases">
        <title>Ponticoccus aerotolerans gen. nov., sp. nov., an anaerobic bacterium and proposal of Ponticoccusceae fam. nov., Ponticoccusles ord. nov. and Ponticoccuse classis nov. in the phylum Kiritimatiellaeota.</title>
        <authorList>
            <person name="Zhou L.Y."/>
            <person name="Du Z.J."/>
        </authorList>
    </citation>
    <scope>NUCLEOTIDE SEQUENCE [LARGE SCALE GENOMIC DNA]</scope>
    <source>
        <strain evidence="9 10">S-5007</strain>
    </source>
</reference>
<dbReference type="HAMAP" id="MF_00378">
    <property type="entry name" value="Exonuc_7_L"/>
    <property type="match status" value="1"/>
</dbReference>
<dbReference type="InterPro" id="IPR025824">
    <property type="entry name" value="OB-fold_nuc-bd_dom"/>
</dbReference>
<keyword evidence="10" id="KW-1185">Reference proteome</keyword>
<organism evidence="9 10">
    <name type="scientific">Tichowtungia aerotolerans</name>
    <dbReference type="NCBI Taxonomy" id="2697043"/>
    <lineage>
        <taxon>Bacteria</taxon>
        <taxon>Pseudomonadati</taxon>
        <taxon>Kiritimatiellota</taxon>
        <taxon>Tichowtungiia</taxon>
        <taxon>Tichowtungiales</taxon>
        <taxon>Tichowtungiaceae</taxon>
        <taxon>Tichowtungia</taxon>
    </lineage>
</organism>
<dbReference type="InterPro" id="IPR003753">
    <property type="entry name" value="Exonuc_VII_L"/>
</dbReference>
<evidence type="ECO:0000313" key="9">
    <source>
        <dbReference type="EMBL" id="QHI68172.1"/>
    </source>
</evidence>
<evidence type="ECO:0000256" key="5">
    <source>
        <dbReference type="HAMAP-Rule" id="MF_00378"/>
    </source>
</evidence>
<dbReference type="InterPro" id="IPR020579">
    <property type="entry name" value="Exonuc_VII_lsu_C"/>
</dbReference>
<dbReference type="Pfam" id="PF13742">
    <property type="entry name" value="tRNA_anti_2"/>
    <property type="match status" value="1"/>
</dbReference>
<keyword evidence="2 5" id="KW-0540">Nuclease</keyword>
<evidence type="ECO:0000256" key="3">
    <source>
        <dbReference type="ARBA" id="ARBA00022801"/>
    </source>
</evidence>
<proteinExistence type="inferred from homology"/>
<dbReference type="RefSeq" id="WP_160626229.1">
    <property type="nucleotide sequence ID" value="NZ_CP047593.1"/>
</dbReference>
<dbReference type="GO" id="GO:0009318">
    <property type="term" value="C:exodeoxyribonuclease VII complex"/>
    <property type="evidence" value="ECO:0007669"/>
    <property type="project" value="UniProtKB-UniRule"/>
</dbReference>
<dbReference type="PANTHER" id="PTHR30008">
    <property type="entry name" value="EXODEOXYRIBONUCLEASE 7 LARGE SUBUNIT"/>
    <property type="match status" value="1"/>
</dbReference>
<evidence type="ECO:0000259" key="7">
    <source>
        <dbReference type="Pfam" id="PF02601"/>
    </source>
</evidence>
<keyword evidence="3 5" id="KW-0378">Hydrolase</keyword>
<sequence length="449" mass="49612">MDEKRTILSVAELNRKARLTLENAIGEVWVEGEISRLTRHASGHWYFTLKDEAAAVSCAMFKQNNMMVLFEPKDGVKVRVLGQTSLYEARGSYQLIVRSMEDAGKGNLQEQFEKLKAKLAAEGLFDADRKKPLPVLPRKIGVVTSPTGAAVRDIINVLTRRFPNIEILLAPVTVQGEGSAPRIAKAIEYLNTRNDIDVIIAGRGGGSIEDLWAFNEEGVARAIASSDIPVISAVGHEIDFTIADFVADVRAPTPSAAAELAVPVQSELQEQVTRLTARLKGSLKNRALVLREKIPGLRQAMNQCLRSGLQQRQQRIDEAALRMTHELKNSVTIQKQHLPNLQQSMMHSLQNAVVRKKEKLPGLQQTMTHRLQSAVAEKKQNLKRLEAQLRALSPLGVLERGYSLTETADGKVIRNAANVSRGDVLKTRFAKGTVISEVKGKETNNDRES</sequence>
<dbReference type="Proteomes" id="UP000464954">
    <property type="component" value="Chromosome"/>
</dbReference>
<keyword evidence="4 5" id="KW-0269">Exonuclease</keyword>
<feature type="domain" description="Exonuclease VII large subunit C-terminal" evidence="7">
    <location>
        <begin position="124"/>
        <end position="435"/>
    </location>
</feature>
<evidence type="ECO:0000259" key="8">
    <source>
        <dbReference type="Pfam" id="PF13742"/>
    </source>
</evidence>